<reference evidence="2 3" key="1">
    <citation type="submission" date="2018-09" db="EMBL/GenBank/DDBJ databases">
        <title>Sphingomonas sp. DAC4.</title>
        <authorList>
            <person name="Seo T."/>
        </authorList>
    </citation>
    <scope>NUCLEOTIDE SEQUENCE [LARGE SCALE GENOMIC DNA]</scope>
    <source>
        <strain evidence="2 3">DAC4</strain>
    </source>
</reference>
<keyword evidence="3" id="KW-1185">Reference proteome</keyword>
<evidence type="ECO:0000259" key="1">
    <source>
        <dbReference type="PROSITE" id="PS50990"/>
    </source>
</evidence>
<organism evidence="2 3">
    <name type="scientific">Sphingomonas edaphi</name>
    <dbReference type="NCBI Taxonomy" id="2315689"/>
    <lineage>
        <taxon>Bacteria</taxon>
        <taxon>Pseudomonadati</taxon>
        <taxon>Pseudomonadota</taxon>
        <taxon>Alphaproteobacteria</taxon>
        <taxon>Sphingomonadales</taxon>
        <taxon>Sphingomonadaceae</taxon>
        <taxon>Sphingomonas</taxon>
    </lineage>
</organism>
<dbReference type="InterPro" id="IPR005074">
    <property type="entry name" value="Peptidase_C39"/>
</dbReference>
<dbReference type="EMBL" id="QXTF01000001">
    <property type="protein sequence ID" value="RIX32207.1"/>
    <property type="molecule type" value="Genomic_DNA"/>
</dbReference>
<name>A0A418Q2X6_9SPHN</name>
<proteinExistence type="predicted"/>
<dbReference type="GO" id="GO:0006508">
    <property type="term" value="P:proteolysis"/>
    <property type="evidence" value="ECO:0007669"/>
    <property type="project" value="InterPro"/>
</dbReference>
<comment type="caution">
    <text evidence="2">The sequence shown here is derived from an EMBL/GenBank/DDBJ whole genome shotgun (WGS) entry which is preliminary data.</text>
</comment>
<evidence type="ECO:0000313" key="3">
    <source>
        <dbReference type="Proteomes" id="UP000285023"/>
    </source>
</evidence>
<dbReference type="Gene3D" id="3.90.70.10">
    <property type="entry name" value="Cysteine proteinases"/>
    <property type="match status" value="1"/>
</dbReference>
<dbReference type="PROSITE" id="PS50990">
    <property type="entry name" value="PEPTIDASE_C39"/>
    <property type="match status" value="1"/>
</dbReference>
<dbReference type="AlphaFoldDB" id="A0A418Q2X6"/>
<accession>A0A418Q2X6</accession>
<sequence length="248" mass="27099">MEFSVATISSRPSLFREAASAALLGVAAGCTTAPAGPAQLWMGQVSQGAPTQTVALKSWKELKFDSLVRQQTDFSCGAAAMATIFKYAYGKRTTERQVLVNMLKVADPDLVREKGFSLLDMKHYARAVGMAAEGYQVEYDALRDLKVPAIALLNLRGYKHFVVIRKADSNFVHVGDPALGNRVMSRAQFEQAWNKVVFVMTGKGFNPDTVLLNPPPPLSARRLFGERSPVFNADAAEFGFGPAFSFRL</sequence>
<dbReference type="CDD" id="cd02423">
    <property type="entry name" value="Peptidase_C39G"/>
    <property type="match status" value="1"/>
</dbReference>
<protein>
    <submittedName>
        <fullName evidence="2">Peptidase C39</fullName>
    </submittedName>
</protein>
<dbReference type="Proteomes" id="UP000285023">
    <property type="component" value="Unassembled WGS sequence"/>
</dbReference>
<gene>
    <name evidence="2" type="ORF">D3M59_04375</name>
</gene>
<dbReference type="GO" id="GO:0008233">
    <property type="term" value="F:peptidase activity"/>
    <property type="evidence" value="ECO:0007669"/>
    <property type="project" value="InterPro"/>
</dbReference>
<feature type="domain" description="Peptidase C39" evidence="1">
    <location>
        <begin position="70"/>
        <end position="200"/>
    </location>
</feature>
<dbReference type="Pfam" id="PF03412">
    <property type="entry name" value="Peptidase_C39"/>
    <property type="match status" value="1"/>
</dbReference>
<evidence type="ECO:0000313" key="2">
    <source>
        <dbReference type="EMBL" id="RIX32207.1"/>
    </source>
</evidence>
<dbReference type="GO" id="GO:0005524">
    <property type="term" value="F:ATP binding"/>
    <property type="evidence" value="ECO:0007669"/>
    <property type="project" value="InterPro"/>
</dbReference>
<dbReference type="GO" id="GO:0016020">
    <property type="term" value="C:membrane"/>
    <property type="evidence" value="ECO:0007669"/>
    <property type="project" value="InterPro"/>
</dbReference>